<accession>U4R1Q0</accession>
<sequence length="44" mass="4927">MSNKKIKKSNKQKQDGAFHSKNIKHDPQAESARAKFGKETPASE</sequence>
<evidence type="ECO:0000313" key="2">
    <source>
        <dbReference type="EMBL" id="EPR12155.1"/>
    </source>
</evidence>
<comment type="caution">
    <text evidence="2">The sequence shown here is derived from an EMBL/GenBank/DDBJ whole genome shotgun (WGS) entry which is preliminary data.</text>
</comment>
<dbReference type="PATRIC" id="fig|1330534.3.peg.1846"/>
<dbReference type="AlphaFoldDB" id="U4R1Q0"/>
<evidence type="ECO:0000313" key="3">
    <source>
        <dbReference type="Proteomes" id="UP000016860"/>
    </source>
</evidence>
<proteinExistence type="predicted"/>
<gene>
    <name evidence="2" type="ORF">L323_09275</name>
</gene>
<dbReference type="InterPro" id="IPR053788">
    <property type="entry name" value="CPC_1213-like"/>
</dbReference>
<protein>
    <submittedName>
        <fullName evidence="2">Uncharacterized protein</fullName>
    </submittedName>
</protein>
<evidence type="ECO:0000256" key="1">
    <source>
        <dbReference type="SAM" id="MobiDB-lite"/>
    </source>
</evidence>
<dbReference type="RefSeq" id="WP_020815395.1">
    <property type="nucleotide sequence ID" value="NZ_ATAY01000030.1"/>
</dbReference>
<reference evidence="2 3" key="1">
    <citation type="journal article" date="2013" name="Genome Announc.">
        <title>Draft Genome Sequence of the Cellulolytic Bacterium Clostridium papyrosolvens C7 (ATCC 700395).</title>
        <authorList>
            <person name="Zepeda V."/>
            <person name="Dassa B."/>
            <person name="Borovok I."/>
            <person name="Lamed R."/>
            <person name="Bayer E.A."/>
            <person name="Cate J.H."/>
        </authorList>
    </citation>
    <scope>NUCLEOTIDE SEQUENCE [LARGE SCALE GENOMIC DNA]</scope>
    <source>
        <strain evidence="2 3">C7</strain>
    </source>
</reference>
<dbReference type="STRING" id="1330534.L323_09275"/>
<dbReference type="Proteomes" id="UP000016860">
    <property type="component" value="Unassembled WGS sequence"/>
</dbReference>
<feature type="compositionally biased region" description="Basic and acidic residues" evidence="1">
    <location>
        <begin position="12"/>
        <end position="38"/>
    </location>
</feature>
<organism evidence="2 3">
    <name type="scientific">Ruminiclostridium papyrosolvens C7</name>
    <dbReference type="NCBI Taxonomy" id="1330534"/>
    <lineage>
        <taxon>Bacteria</taxon>
        <taxon>Bacillati</taxon>
        <taxon>Bacillota</taxon>
        <taxon>Clostridia</taxon>
        <taxon>Eubacteriales</taxon>
        <taxon>Oscillospiraceae</taxon>
        <taxon>Ruminiclostridium</taxon>
    </lineage>
</organism>
<feature type="region of interest" description="Disordered" evidence="1">
    <location>
        <begin position="1"/>
        <end position="44"/>
    </location>
</feature>
<dbReference type="EMBL" id="ATAY01000030">
    <property type="protein sequence ID" value="EPR12155.1"/>
    <property type="molecule type" value="Genomic_DNA"/>
</dbReference>
<name>U4R1Q0_9FIRM</name>
<dbReference type="NCBIfam" id="NF040908">
    <property type="entry name" value="CPC_1213_fam"/>
    <property type="match status" value="1"/>
</dbReference>
<feature type="compositionally biased region" description="Basic residues" evidence="1">
    <location>
        <begin position="1"/>
        <end position="11"/>
    </location>
</feature>